<feature type="signal peptide" evidence="7">
    <location>
        <begin position="1"/>
        <end position="23"/>
    </location>
</feature>
<feature type="transmembrane region" description="Helical" evidence="6">
    <location>
        <begin position="429"/>
        <end position="453"/>
    </location>
</feature>
<keyword evidence="7" id="KW-0732">Signal</keyword>
<protein>
    <submittedName>
        <fullName evidence="9">Protein disulfide isomerase</fullName>
    </submittedName>
</protein>
<evidence type="ECO:0000256" key="1">
    <source>
        <dbReference type="ARBA" id="ARBA00004167"/>
    </source>
</evidence>
<keyword evidence="9" id="KW-0413">Isomerase</keyword>
<keyword evidence="4 6" id="KW-0472">Membrane</keyword>
<evidence type="ECO:0000313" key="9">
    <source>
        <dbReference type="EMBL" id="CAB9513271.1"/>
    </source>
</evidence>
<evidence type="ECO:0000259" key="8">
    <source>
        <dbReference type="PROSITE" id="PS51352"/>
    </source>
</evidence>
<dbReference type="SUPFAM" id="SSF52833">
    <property type="entry name" value="Thioredoxin-like"/>
    <property type="match status" value="1"/>
</dbReference>
<gene>
    <name evidence="9" type="ORF">SEMRO_582_G170420.1</name>
</gene>
<accession>A0A9N8E631</accession>
<dbReference type="InterPro" id="IPR036249">
    <property type="entry name" value="Thioredoxin-like_sf"/>
</dbReference>
<feature type="chain" id="PRO_5040330196" evidence="7">
    <location>
        <begin position="24"/>
        <end position="488"/>
    </location>
</feature>
<evidence type="ECO:0000256" key="3">
    <source>
        <dbReference type="ARBA" id="ARBA00022989"/>
    </source>
</evidence>
<dbReference type="GO" id="GO:0016853">
    <property type="term" value="F:isomerase activity"/>
    <property type="evidence" value="ECO:0007669"/>
    <property type="project" value="UniProtKB-KW"/>
</dbReference>
<dbReference type="GO" id="GO:0016020">
    <property type="term" value="C:membrane"/>
    <property type="evidence" value="ECO:0007669"/>
    <property type="project" value="UniProtKB-SubCell"/>
</dbReference>
<dbReference type="Proteomes" id="UP001153069">
    <property type="component" value="Unassembled WGS sequence"/>
</dbReference>
<organism evidence="9 10">
    <name type="scientific">Seminavis robusta</name>
    <dbReference type="NCBI Taxonomy" id="568900"/>
    <lineage>
        <taxon>Eukaryota</taxon>
        <taxon>Sar</taxon>
        <taxon>Stramenopiles</taxon>
        <taxon>Ochrophyta</taxon>
        <taxon>Bacillariophyta</taxon>
        <taxon>Bacillariophyceae</taxon>
        <taxon>Bacillariophycidae</taxon>
        <taxon>Naviculales</taxon>
        <taxon>Naviculaceae</taxon>
        <taxon>Seminavis</taxon>
    </lineage>
</organism>
<dbReference type="Pfam" id="PF00085">
    <property type="entry name" value="Thioredoxin"/>
    <property type="match status" value="1"/>
</dbReference>
<dbReference type="PANTHER" id="PTHR46426:SF1">
    <property type="entry name" value="PROTEIN DISULFIDE-ISOMERASE TMX3"/>
    <property type="match status" value="1"/>
</dbReference>
<dbReference type="InterPro" id="IPR013766">
    <property type="entry name" value="Thioredoxin_domain"/>
</dbReference>
<dbReference type="Gene3D" id="3.40.30.10">
    <property type="entry name" value="Glutaredoxin"/>
    <property type="match status" value="2"/>
</dbReference>
<comment type="subcellular location">
    <subcellularLocation>
        <location evidence="1">Membrane</location>
        <topology evidence="1">Single-pass membrane protein</topology>
    </subcellularLocation>
</comment>
<dbReference type="EMBL" id="CAICTM010000581">
    <property type="protein sequence ID" value="CAB9513271.1"/>
    <property type="molecule type" value="Genomic_DNA"/>
</dbReference>
<keyword evidence="3 6" id="KW-1133">Transmembrane helix</keyword>
<reference evidence="9" key="1">
    <citation type="submission" date="2020-06" db="EMBL/GenBank/DDBJ databases">
        <authorList>
            <consortium name="Plant Systems Biology data submission"/>
        </authorList>
    </citation>
    <scope>NUCLEOTIDE SEQUENCE</scope>
    <source>
        <strain evidence="9">D6</strain>
    </source>
</reference>
<evidence type="ECO:0000256" key="6">
    <source>
        <dbReference type="SAM" id="Phobius"/>
    </source>
</evidence>
<evidence type="ECO:0000256" key="2">
    <source>
        <dbReference type="ARBA" id="ARBA00022692"/>
    </source>
</evidence>
<evidence type="ECO:0000313" key="10">
    <source>
        <dbReference type="Proteomes" id="UP001153069"/>
    </source>
</evidence>
<proteinExistence type="predicted"/>
<dbReference type="OrthoDB" id="427280at2759"/>
<dbReference type="CDD" id="cd02961">
    <property type="entry name" value="PDI_a_family"/>
    <property type="match status" value="1"/>
</dbReference>
<dbReference type="PANTHER" id="PTHR46426">
    <property type="entry name" value="PROTEIN DISULFIDE-ISOMERASE TMX3"/>
    <property type="match status" value="1"/>
</dbReference>
<feature type="region of interest" description="Disordered" evidence="5">
    <location>
        <begin position="460"/>
        <end position="488"/>
    </location>
</feature>
<feature type="domain" description="Thioredoxin" evidence="8">
    <location>
        <begin position="17"/>
        <end position="149"/>
    </location>
</feature>
<name>A0A9N8E631_9STRA</name>
<keyword evidence="10" id="KW-1185">Reference proteome</keyword>
<dbReference type="PROSITE" id="PS51352">
    <property type="entry name" value="THIOREDOXIN_2"/>
    <property type="match status" value="1"/>
</dbReference>
<keyword evidence="2 6" id="KW-0812">Transmembrane</keyword>
<dbReference type="GO" id="GO:0005783">
    <property type="term" value="C:endoplasmic reticulum"/>
    <property type="evidence" value="ECO:0007669"/>
    <property type="project" value="TreeGrafter"/>
</dbReference>
<dbReference type="AlphaFoldDB" id="A0A9N8E631"/>
<dbReference type="InterPro" id="IPR052250">
    <property type="entry name" value="PDI_TMX3"/>
</dbReference>
<evidence type="ECO:0000256" key="4">
    <source>
        <dbReference type="ARBA" id="ARBA00023136"/>
    </source>
</evidence>
<evidence type="ECO:0000256" key="7">
    <source>
        <dbReference type="SAM" id="SignalP"/>
    </source>
</evidence>
<dbReference type="Pfam" id="PF13848">
    <property type="entry name" value="Thioredoxin_6"/>
    <property type="match status" value="1"/>
</dbReference>
<evidence type="ECO:0000256" key="5">
    <source>
        <dbReference type="SAM" id="MobiDB-lite"/>
    </source>
</evidence>
<comment type="caution">
    <text evidence="9">The sequence shown here is derived from an EMBL/GenBank/DDBJ whole genome shotgun (WGS) entry which is preliminary data.</text>
</comment>
<sequence>MKQLSLLLFTLLCLSCITSSTNASVVGVTTVPEDGYVEGQKVKKLVTLSEVSFRRARHDTANPIFLYMFGAYWCGHCKRLTPILEATAPQVAGRIAIGKIDCTDDKRLCEEFGVRGYPTLKYSLDGILYDYTGGRSEEDFVAFAERLSRPVMTIVDSVEQANKFTQDQTYGHGVSFVCHDPRKTVAAPASTLTVEQLAATSPIYKVCKQAARKELAHAHFSALTARIDTSAITGVPSSVVADDTDSGATQDLDAPPPTPLQKGGFVCRLEAHVPSRCLLEQHTMIDVESVLEFVKRNNVATLTEFGPHNFHRIGRLGRPLVIGVVDKRQEEIMGRIQKELESFAINGPARLTNEKYYFGWMDGVRWANFLEQFDVQQTELPQAFVLDVPRRLYWQDSYYREKTLQAFLTAIDDGYIRPKESRGVRGAGLFGWIFSGWTLLLLLIGAAGAVVVLSPDAQGLLGGGGKKKKKDGGGSQGGHDALLGKKNQ</sequence>